<dbReference type="EMBL" id="JAUSUA010000002">
    <property type="protein sequence ID" value="MDQ0207277.1"/>
    <property type="molecule type" value="Genomic_DNA"/>
</dbReference>
<proteinExistence type="predicted"/>
<keyword evidence="2" id="KW-1185">Reference proteome</keyword>
<evidence type="ECO:0000313" key="1">
    <source>
        <dbReference type="EMBL" id="MDQ0207277.1"/>
    </source>
</evidence>
<accession>A0ABT9YHD0</accession>
<name>A0ABT9YHD0_9BACI</name>
<dbReference type="Proteomes" id="UP001225034">
    <property type="component" value="Unassembled WGS sequence"/>
</dbReference>
<organism evidence="1 2">
    <name type="scientific">Alkalicoccobacillus murimartini</name>
    <dbReference type="NCBI Taxonomy" id="171685"/>
    <lineage>
        <taxon>Bacteria</taxon>
        <taxon>Bacillati</taxon>
        <taxon>Bacillota</taxon>
        <taxon>Bacilli</taxon>
        <taxon>Bacillales</taxon>
        <taxon>Bacillaceae</taxon>
        <taxon>Alkalicoccobacillus</taxon>
    </lineage>
</organism>
<evidence type="ECO:0000313" key="2">
    <source>
        <dbReference type="Proteomes" id="UP001225034"/>
    </source>
</evidence>
<comment type="caution">
    <text evidence="1">The sequence shown here is derived from an EMBL/GenBank/DDBJ whole genome shotgun (WGS) entry which is preliminary data.</text>
</comment>
<dbReference type="RefSeq" id="WP_306982438.1">
    <property type="nucleotide sequence ID" value="NZ_JAUSUA010000002.1"/>
</dbReference>
<reference evidence="1 2" key="1">
    <citation type="submission" date="2023-07" db="EMBL/GenBank/DDBJ databases">
        <title>Genomic Encyclopedia of Type Strains, Phase IV (KMG-IV): sequencing the most valuable type-strain genomes for metagenomic binning, comparative biology and taxonomic classification.</title>
        <authorList>
            <person name="Goeker M."/>
        </authorList>
    </citation>
    <scope>NUCLEOTIDE SEQUENCE [LARGE SCALE GENOMIC DNA]</scope>
    <source>
        <strain evidence="1 2">DSM 19154</strain>
    </source>
</reference>
<sequence>MAEHPQYLSEKLELDQCLNKGFLIYDIRDHLNGTDVLLKKTETDETMIVHLGNANARKYATTMLTLQMASERRAT</sequence>
<protein>
    <submittedName>
        <fullName evidence="1">Uncharacterized protein</fullName>
    </submittedName>
</protein>
<gene>
    <name evidence="1" type="ORF">J2S05_002076</name>
</gene>